<sequence>MEKEDWLVLLTGGLVSSGAIGWIVYRDIKSQQLDSKAIMTIAASFVGGMGIYFTGSALIYRWRKSSQEKLITSEKDAPDLTALDSEYALCERFDNVMNELERNLDFDASRNGEYQGLDKTTLTNTVQETVEVPCRLGGMTKKVNDFRRKGPRNELRKRTDNQIKTNEGIRGRKTRFREEILSYINELKGYVQGAINPLPLARNIQIQSTGLSDEMRRQVVTIVQEYANSMVPKLEQVIDEFVDFLCKAMIPDCEKEHKVKKAFEILGVSEKDLSTALLKIEMDQYYDTLENSKIKSQMSSCRNGHRPKLALRTNMQPLNSISSPSLNEENALVETAELSLPVMPKLATPTSTGIPFKSKEANKSDRRPFEKTKISPSNPPVLLPCLFTYF</sequence>
<proteinExistence type="predicted"/>
<keyword evidence="2" id="KW-1133">Transmembrane helix</keyword>
<evidence type="ECO:0000313" key="4">
    <source>
        <dbReference type="Proteomes" id="UP001497382"/>
    </source>
</evidence>
<feature type="region of interest" description="Disordered" evidence="1">
    <location>
        <begin position="351"/>
        <end position="375"/>
    </location>
</feature>
<keyword evidence="2" id="KW-0812">Transmembrane</keyword>
<feature type="transmembrane region" description="Helical" evidence="2">
    <location>
        <begin position="6"/>
        <end position="25"/>
    </location>
</feature>
<comment type="caution">
    <text evidence="3">The sequence shown here is derived from an EMBL/GenBank/DDBJ whole genome shotgun (WGS) entry which is preliminary data.</text>
</comment>
<name>A0AAV2BVQ9_9ARAC</name>
<feature type="transmembrane region" description="Helical" evidence="2">
    <location>
        <begin position="37"/>
        <end position="60"/>
    </location>
</feature>
<keyword evidence="2" id="KW-0472">Membrane</keyword>
<dbReference type="AlphaFoldDB" id="A0AAV2BVQ9"/>
<accession>A0AAV2BVQ9</accession>
<evidence type="ECO:0000256" key="2">
    <source>
        <dbReference type="SAM" id="Phobius"/>
    </source>
</evidence>
<dbReference type="Proteomes" id="UP001497382">
    <property type="component" value="Unassembled WGS sequence"/>
</dbReference>
<dbReference type="EMBL" id="CAXIEN010000551">
    <property type="protein sequence ID" value="CAL1300376.1"/>
    <property type="molecule type" value="Genomic_DNA"/>
</dbReference>
<protein>
    <submittedName>
        <fullName evidence="3">Uncharacterized protein</fullName>
    </submittedName>
</protein>
<keyword evidence="4" id="KW-1185">Reference proteome</keyword>
<feature type="compositionally biased region" description="Basic and acidic residues" evidence="1">
    <location>
        <begin position="357"/>
        <end position="373"/>
    </location>
</feature>
<evidence type="ECO:0000313" key="3">
    <source>
        <dbReference type="EMBL" id="CAL1300376.1"/>
    </source>
</evidence>
<evidence type="ECO:0000256" key="1">
    <source>
        <dbReference type="SAM" id="MobiDB-lite"/>
    </source>
</evidence>
<gene>
    <name evidence="3" type="ORF">LARSCL_LOCUS21910</name>
</gene>
<reference evidence="3 4" key="1">
    <citation type="submission" date="2024-04" db="EMBL/GenBank/DDBJ databases">
        <authorList>
            <person name="Rising A."/>
            <person name="Reimegard J."/>
            <person name="Sonavane S."/>
            <person name="Akerstrom W."/>
            <person name="Nylinder S."/>
            <person name="Hedman E."/>
            <person name="Kallberg Y."/>
        </authorList>
    </citation>
    <scope>NUCLEOTIDE SEQUENCE [LARGE SCALE GENOMIC DNA]</scope>
</reference>
<organism evidence="3 4">
    <name type="scientific">Larinioides sclopetarius</name>
    <dbReference type="NCBI Taxonomy" id="280406"/>
    <lineage>
        <taxon>Eukaryota</taxon>
        <taxon>Metazoa</taxon>
        <taxon>Ecdysozoa</taxon>
        <taxon>Arthropoda</taxon>
        <taxon>Chelicerata</taxon>
        <taxon>Arachnida</taxon>
        <taxon>Araneae</taxon>
        <taxon>Araneomorphae</taxon>
        <taxon>Entelegynae</taxon>
        <taxon>Araneoidea</taxon>
        <taxon>Araneidae</taxon>
        <taxon>Larinioides</taxon>
    </lineage>
</organism>